<dbReference type="SUPFAM" id="SSF53383">
    <property type="entry name" value="PLP-dependent transferases"/>
    <property type="match status" value="1"/>
</dbReference>
<dbReference type="GO" id="GO:0008792">
    <property type="term" value="F:arginine decarboxylase activity"/>
    <property type="evidence" value="ECO:0007669"/>
    <property type="project" value="UniProtKB-EC"/>
</dbReference>
<comment type="cofactor">
    <cofactor evidence="1">
        <name>pyridoxal 5'-phosphate</name>
        <dbReference type="ChEBI" id="CHEBI:597326"/>
    </cofactor>
</comment>
<feature type="domain" description="Orn/Lys/Arg decarboxylases family 1 pyridoxal-P attachment site" evidence="6">
    <location>
        <begin position="223"/>
        <end position="237"/>
    </location>
</feature>
<dbReference type="Proteomes" id="UP000838308">
    <property type="component" value="Unassembled WGS sequence"/>
</dbReference>
<name>A0ABM9EKV2_9BACI</name>
<dbReference type="InterPro" id="IPR015421">
    <property type="entry name" value="PyrdxlP-dep_Trfase_major"/>
</dbReference>
<keyword evidence="4" id="KW-0663">Pyridoxal phosphate</keyword>
<comment type="similarity">
    <text evidence="2">Belongs to the Orn/Lys/Arg decarboxylase class-I family.</text>
</comment>
<dbReference type="InterPro" id="IPR008286">
    <property type="entry name" value="Prn/Lys/Arg_de-COase_C"/>
</dbReference>
<evidence type="ECO:0000259" key="6">
    <source>
        <dbReference type="PROSITE" id="PS00703"/>
    </source>
</evidence>
<dbReference type="RefSeq" id="WP_248733534.1">
    <property type="nucleotide sequence ID" value="NZ_CALBWS010000001.1"/>
</dbReference>
<evidence type="ECO:0000313" key="7">
    <source>
        <dbReference type="EMBL" id="CAH2713198.1"/>
    </source>
</evidence>
<evidence type="ECO:0000256" key="3">
    <source>
        <dbReference type="ARBA" id="ARBA00022793"/>
    </source>
</evidence>
<dbReference type="PROSITE" id="PS00703">
    <property type="entry name" value="OKR_DC_1"/>
    <property type="match status" value="1"/>
</dbReference>
<evidence type="ECO:0000256" key="2">
    <source>
        <dbReference type="ARBA" id="ARBA00010671"/>
    </source>
</evidence>
<dbReference type="EMBL" id="CALBWS010000001">
    <property type="protein sequence ID" value="CAH2713198.1"/>
    <property type="molecule type" value="Genomic_DNA"/>
</dbReference>
<dbReference type="Gene3D" id="3.90.1150.10">
    <property type="entry name" value="Aspartate Aminotransferase, domain 1"/>
    <property type="match status" value="1"/>
</dbReference>
<dbReference type="SUPFAM" id="SSF55904">
    <property type="entry name" value="Ornithine decarboxylase C-terminal domain"/>
    <property type="match status" value="1"/>
</dbReference>
<dbReference type="CDD" id="cd00615">
    <property type="entry name" value="Orn_deC_like"/>
    <property type="match status" value="1"/>
</dbReference>
<dbReference type="InterPro" id="IPR000310">
    <property type="entry name" value="Orn/Lys/Arg_deCO2ase_major_dom"/>
</dbReference>
<dbReference type="InterPro" id="IPR015422">
    <property type="entry name" value="PyrdxlP-dep_Trfase_small"/>
</dbReference>
<protein>
    <submittedName>
        <fullName evidence="7">Arginine decarboxylase</fullName>
        <ecNumber evidence="7">4.1.1.19</ecNumber>
    </submittedName>
</protein>
<dbReference type="InterPro" id="IPR052357">
    <property type="entry name" value="Orn_Lys_Arg_decarboxylase-I"/>
</dbReference>
<evidence type="ECO:0000256" key="4">
    <source>
        <dbReference type="ARBA" id="ARBA00022898"/>
    </source>
</evidence>
<keyword evidence="3" id="KW-0210">Decarboxylase</keyword>
<dbReference type="InterPro" id="IPR036633">
    <property type="entry name" value="Prn/Lys/Arg_de-COase_C_sf"/>
</dbReference>
<dbReference type="Gene3D" id="3.90.105.10">
    <property type="entry name" value="Molybdopterin biosynthesis moea protein, domain 2"/>
    <property type="match status" value="1"/>
</dbReference>
<dbReference type="PANTHER" id="PTHR43277:SF4">
    <property type="entry name" value="ARGININE DECARBOXYLASE"/>
    <property type="match status" value="1"/>
</dbReference>
<proteinExistence type="inferred from homology"/>
<accession>A0ABM9EKV2</accession>
<comment type="caution">
    <text evidence="7">The sequence shown here is derived from an EMBL/GenBank/DDBJ whole genome shotgun (WGS) entry which is preliminary data.</text>
</comment>
<reference evidence="7" key="1">
    <citation type="submission" date="2022-04" db="EMBL/GenBank/DDBJ databases">
        <authorList>
            <person name="Criscuolo A."/>
        </authorList>
    </citation>
    <scope>NUCLEOTIDE SEQUENCE</scope>
    <source>
        <strain evidence="7">CIP111895</strain>
    </source>
</reference>
<sequence>MERNQLETPLFTALVEHAKKDPIQFHIPGHKKGKGMDPEFREFIGDNALSIDLINIGPLDDLHLPKGIIKRAQDLAAEAFGADYTFFSVQGTSGAIMAMVMSVCGPGDKILVPRNVHKSIMSGIVLSGATPIFIHPEVDPNLGISHGITPESVERSLEQHPDSKAVLVINPTYFGISGDLKKIVDIAHSHEIPVLVDEAHGAHIPFHDELPLSAMQAGADMAATSVHKLGGSLTQSSILNLRGNLISPNRVQAVLSMLTTTSTSYLLLASLDVARKSLATEGQALLEDTIRLAELTRAKINEIDHIYCVGREVLGTNAAVAIDPTKLLISVKQLGITGYDVENLLREKFNIEVELSDLYNILCIVTTGDSEEELLKLVQALQEISADFKHQSDQNVEISVLLPEIPVLALTPRDAFYAESEVVPFEQAAGRIIAEFVMVYPPGIPIFIPGEIVTEENLVYTQKNMEAGLPVQGAEDCEMKSLRVIKEHPAIE</sequence>
<evidence type="ECO:0000313" key="8">
    <source>
        <dbReference type="Proteomes" id="UP000838308"/>
    </source>
</evidence>
<gene>
    <name evidence="7" type="primary">speA_1</name>
    <name evidence="7" type="ORF">BACCIP111895_00333</name>
</gene>
<keyword evidence="5 7" id="KW-0456">Lyase</keyword>
<dbReference type="EC" id="4.1.1.19" evidence="7"/>
<dbReference type="PANTHER" id="PTHR43277">
    <property type="entry name" value="ARGININE DECARBOXYLASE"/>
    <property type="match status" value="1"/>
</dbReference>
<organism evidence="7 8">
    <name type="scientific">Neobacillus rhizosphaerae</name>
    <dbReference type="NCBI Taxonomy" id="2880965"/>
    <lineage>
        <taxon>Bacteria</taxon>
        <taxon>Bacillati</taxon>
        <taxon>Bacillota</taxon>
        <taxon>Bacilli</taxon>
        <taxon>Bacillales</taxon>
        <taxon>Bacillaceae</taxon>
        <taxon>Neobacillus</taxon>
    </lineage>
</organism>
<dbReference type="InterPro" id="IPR015424">
    <property type="entry name" value="PyrdxlP-dep_Trfase"/>
</dbReference>
<evidence type="ECO:0000256" key="5">
    <source>
        <dbReference type="ARBA" id="ARBA00023239"/>
    </source>
</evidence>
<dbReference type="Pfam" id="PF01276">
    <property type="entry name" value="OKR_DC_1"/>
    <property type="match status" value="1"/>
</dbReference>
<dbReference type="Gene3D" id="3.40.640.10">
    <property type="entry name" value="Type I PLP-dependent aspartate aminotransferase-like (Major domain)"/>
    <property type="match status" value="1"/>
</dbReference>
<keyword evidence="8" id="KW-1185">Reference proteome</keyword>
<dbReference type="Pfam" id="PF03711">
    <property type="entry name" value="OKR_DC_1_C"/>
    <property type="match status" value="1"/>
</dbReference>
<evidence type="ECO:0000256" key="1">
    <source>
        <dbReference type="ARBA" id="ARBA00001933"/>
    </source>
</evidence>